<comment type="cofactor">
    <cofactor evidence="1">
        <name>FMN</name>
        <dbReference type="ChEBI" id="CHEBI:58210"/>
    </cofactor>
</comment>
<feature type="domain" description="Nitroreductase" evidence="6">
    <location>
        <begin position="5"/>
        <end position="63"/>
    </location>
</feature>
<dbReference type="Pfam" id="PF00881">
    <property type="entry name" value="Nitroreductase"/>
    <property type="match status" value="2"/>
</dbReference>
<dbReference type="PANTHER" id="PTHR43673">
    <property type="entry name" value="NAD(P)H NITROREDUCTASE YDGI-RELATED"/>
    <property type="match status" value="1"/>
</dbReference>
<keyword evidence="8" id="KW-1185">Reference proteome</keyword>
<gene>
    <name evidence="7" type="ORF">SAMN05660420_01028</name>
</gene>
<evidence type="ECO:0000313" key="8">
    <source>
        <dbReference type="Proteomes" id="UP000199409"/>
    </source>
</evidence>
<evidence type="ECO:0000256" key="5">
    <source>
        <dbReference type="ARBA" id="ARBA00023002"/>
    </source>
</evidence>
<dbReference type="OrthoDB" id="9809288at2"/>
<accession>A0A1H3XLG4</accession>
<feature type="domain" description="Nitroreductase" evidence="6">
    <location>
        <begin position="65"/>
        <end position="149"/>
    </location>
</feature>
<evidence type="ECO:0000256" key="3">
    <source>
        <dbReference type="ARBA" id="ARBA00022630"/>
    </source>
</evidence>
<evidence type="ECO:0000313" key="7">
    <source>
        <dbReference type="EMBL" id="SEA00267.1"/>
    </source>
</evidence>
<keyword evidence="5" id="KW-0560">Oxidoreductase</keyword>
<protein>
    <submittedName>
        <fullName evidence="7">Nitroreductase</fullName>
    </submittedName>
</protein>
<dbReference type="SUPFAM" id="SSF55469">
    <property type="entry name" value="FMN-dependent nitroreductase-like"/>
    <property type="match status" value="1"/>
</dbReference>
<name>A0A1H3XLG4_9BACT</name>
<evidence type="ECO:0000256" key="1">
    <source>
        <dbReference type="ARBA" id="ARBA00001917"/>
    </source>
</evidence>
<sequence length="173" mass="19211">MIDLLRQRRSIRKFKPQPIEDEKIAQLSEALLRAPTSKNQQPCEFVLVDDVDILTQLASAKKQGAAFFTSAPLAVVIAANPEVSDVWVEDSAIAALVVQLAAEELGLKSCWSQLRLRAHDDYTRASDFVRQLIGLPVGMEVAMVVAIGYPAEEKSAHPRQSLHDEKIHHNQFS</sequence>
<keyword evidence="4" id="KW-0288">FMN</keyword>
<reference evidence="7 8" key="1">
    <citation type="submission" date="2016-10" db="EMBL/GenBank/DDBJ databases">
        <authorList>
            <person name="de Groot N.N."/>
        </authorList>
    </citation>
    <scope>NUCLEOTIDE SEQUENCE [LARGE SCALE GENOMIC DNA]</scope>
    <source>
        <strain evidence="7 8">DSM 7343</strain>
    </source>
</reference>
<dbReference type="EMBL" id="FNQN01000002">
    <property type="protein sequence ID" value="SEA00267.1"/>
    <property type="molecule type" value="Genomic_DNA"/>
</dbReference>
<dbReference type="GO" id="GO:0016491">
    <property type="term" value="F:oxidoreductase activity"/>
    <property type="evidence" value="ECO:0007669"/>
    <property type="project" value="UniProtKB-KW"/>
</dbReference>
<evidence type="ECO:0000256" key="4">
    <source>
        <dbReference type="ARBA" id="ARBA00022643"/>
    </source>
</evidence>
<dbReference type="CDD" id="cd02151">
    <property type="entry name" value="nitroreductase"/>
    <property type="match status" value="1"/>
</dbReference>
<dbReference type="PANTHER" id="PTHR43673:SF2">
    <property type="entry name" value="NITROREDUCTASE"/>
    <property type="match status" value="1"/>
</dbReference>
<evidence type="ECO:0000259" key="6">
    <source>
        <dbReference type="Pfam" id="PF00881"/>
    </source>
</evidence>
<dbReference type="Gene3D" id="3.40.109.10">
    <property type="entry name" value="NADH Oxidase"/>
    <property type="match status" value="1"/>
</dbReference>
<dbReference type="STRING" id="37625.SAMN05660420_01028"/>
<dbReference type="InterPro" id="IPR029479">
    <property type="entry name" value="Nitroreductase"/>
</dbReference>
<dbReference type="Proteomes" id="UP000199409">
    <property type="component" value="Unassembled WGS sequence"/>
</dbReference>
<evidence type="ECO:0000256" key="2">
    <source>
        <dbReference type="ARBA" id="ARBA00007118"/>
    </source>
</evidence>
<dbReference type="AlphaFoldDB" id="A0A1H3XLG4"/>
<organism evidence="7 8">
    <name type="scientific">Desulfuromusa kysingii</name>
    <dbReference type="NCBI Taxonomy" id="37625"/>
    <lineage>
        <taxon>Bacteria</taxon>
        <taxon>Pseudomonadati</taxon>
        <taxon>Thermodesulfobacteriota</taxon>
        <taxon>Desulfuromonadia</taxon>
        <taxon>Desulfuromonadales</taxon>
        <taxon>Geopsychrobacteraceae</taxon>
        <taxon>Desulfuromusa</taxon>
    </lineage>
</organism>
<keyword evidence="3" id="KW-0285">Flavoprotein</keyword>
<comment type="similarity">
    <text evidence="2">Belongs to the nitroreductase family.</text>
</comment>
<proteinExistence type="inferred from homology"/>
<dbReference type="RefSeq" id="WP_092345364.1">
    <property type="nucleotide sequence ID" value="NZ_FNQN01000002.1"/>
</dbReference>
<dbReference type="InterPro" id="IPR000415">
    <property type="entry name" value="Nitroreductase-like"/>
</dbReference>